<evidence type="ECO:0000313" key="2">
    <source>
        <dbReference type="EMBL" id="OUC42986.1"/>
    </source>
</evidence>
<reference evidence="2" key="1">
    <citation type="submission" date="2015-04" db="EMBL/GenBank/DDBJ databases">
        <title>Draft genome of the roundworm Trichinella nativa.</title>
        <authorList>
            <person name="Mitreva M."/>
        </authorList>
    </citation>
    <scope>NUCLEOTIDE SEQUENCE [LARGE SCALE GENOMIC DNA]</scope>
    <source>
        <strain evidence="2">ISS45</strain>
    </source>
</reference>
<dbReference type="AlphaFoldDB" id="A0A1Y3EGP0"/>
<dbReference type="Proteomes" id="UP000243006">
    <property type="component" value="Unassembled WGS sequence"/>
</dbReference>
<protein>
    <submittedName>
        <fullName evidence="2">Uncharacterized protein</fullName>
    </submittedName>
</protein>
<proteinExistence type="predicted"/>
<accession>A0A1Y3EGP0</accession>
<dbReference type="EMBL" id="LVZM01016046">
    <property type="protein sequence ID" value="OUC42986.1"/>
    <property type="molecule type" value="Genomic_DNA"/>
</dbReference>
<feature type="region of interest" description="Disordered" evidence="1">
    <location>
        <begin position="68"/>
        <end position="95"/>
    </location>
</feature>
<evidence type="ECO:0000256" key="1">
    <source>
        <dbReference type="SAM" id="MobiDB-lite"/>
    </source>
</evidence>
<feature type="compositionally biased region" description="Basic and acidic residues" evidence="1">
    <location>
        <begin position="85"/>
        <end position="95"/>
    </location>
</feature>
<comment type="caution">
    <text evidence="2">The sequence shown here is derived from an EMBL/GenBank/DDBJ whole genome shotgun (WGS) entry which is preliminary data.</text>
</comment>
<sequence>MHCLFFYTDVYAKNVHLALCMCTSSVRRVKAWCFTFVKKRTGKYVAGKFIKFHFGFKKNTINDKLNWHPESASKRTNQSLSISTDDVHPNDNFKA</sequence>
<organism evidence="2">
    <name type="scientific">Trichinella nativa</name>
    <dbReference type="NCBI Taxonomy" id="6335"/>
    <lineage>
        <taxon>Eukaryota</taxon>
        <taxon>Metazoa</taxon>
        <taxon>Ecdysozoa</taxon>
        <taxon>Nematoda</taxon>
        <taxon>Enoplea</taxon>
        <taxon>Dorylaimia</taxon>
        <taxon>Trichinellida</taxon>
        <taxon>Trichinellidae</taxon>
        <taxon>Trichinella</taxon>
    </lineage>
</organism>
<name>A0A1Y3EGP0_9BILA</name>
<feature type="compositionally biased region" description="Polar residues" evidence="1">
    <location>
        <begin position="74"/>
        <end position="84"/>
    </location>
</feature>
<gene>
    <name evidence="2" type="ORF">D917_10125</name>
</gene>